<gene>
    <name evidence="1" type="ORF">GIL414_LOCUS57891</name>
</gene>
<sequence>EIQLTIDNVQESDIGTITCCLNNTITTANLTLDDKDTTLKFIKLLEDDDTGNIQVDSPFMLECRTNRPTYQIRWFKDNRE</sequence>
<accession>A0A8S3DFP6</accession>
<dbReference type="Proteomes" id="UP000681720">
    <property type="component" value="Unassembled WGS sequence"/>
</dbReference>
<name>A0A8S3DFP6_9BILA</name>
<reference evidence="1" key="1">
    <citation type="submission" date="2021-02" db="EMBL/GenBank/DDBJ databases">
        <authorList>
            <person name="Nowell W R."/>
        </authorList>
    </citation>
    <scope>NUCLEOTIDE SEQUENCE</scope>
</reference>
<dbReference type="EMBL" id="CAJOBJ010211206">
    <property type="protein sequence ID" value="CAF5011484.1"/>
    <property type="molecule type" value="Genomic_DNA"/>
</dbReference>
<evidence type="ECO:0000313" key="2">
    <source>
        <dbReference type="Proteomes" id="UP000681720"/>
    </source>
</evidence>
<organism evidence="1 2">
    <name type="scientific">Rotaria magnacalcarata</name>
    <dbReference type="NCBI Taxonomy" id="392030"/>
    <lineage>
        <taxon>Eukaryota</taxon>
        <taxon>Metazoa</taxon>
        <taxon>Spiralia</taxon>
        <taxon>Gnathifera</taxon>
        <taxon>Rotifera</taxon>
        <taxon>Eurotatoria</taxon>
        <taxon>Bdelloidea</taxon>
        <taxon>Philodinida</taxon>
        <taxon>Philodinidae</taxon>
        <taxon>Rotaria</taxon>
    </lineage>
</organism>
<dbReference type="AlphaFoldDB" id="A0A8S3DFP6"/>
<evidence type="ECO:0000313" key="1">
    <source>
        <dbReference type="EMBL" id="CAF5011484.1"/>
    </source>
</evidence>
<evidence type="ECO:0008006" key="3">
    <source>
        <dbReference type="Google" id="ProtNLM"/>
    </source>
</evidence>
<protein>
    <recommendedName>
        <fullName evidence="3">Ig-like domain-containing protein</fullName>
    </recommendedName>
</protein>
<feature type="non-terminal residue" evidence="1">
    <location>
        <position position="80"/>
    </location>
</feature>
<comment type="caution">
    <text evidence="1">The sequence shown here is derived from an EMBL/GenBank/DDBJ whole genome shotgun (WGS) entry which is preliminary data.</text>
</comment>
<feature type="non-terminal residue" evidence="1">
    <location>
        <position position="1"/>
    </location>
</feature>
<proteinExistence type="predicted"/>